<feature type="domain" description="MacB-like periplasmic core" evidence="2">
    <location>
        <begin position="60"/>
        <end position="158"/>
    </location>
</feature>
<dbReference type="Pfam" id="PF12704">
    <property type="entry name" value="MacB_PCD"/>
    <property type="match status" value="1"/>
</dbReference>
<keyword evidence="1" id="KW-0472">Membrane</keyword>
<evidence type="ECO:0000256" key="1">
    <source>
        <dbReference type="SAM" id="Phobius"/>
    </source>
</evidence>
<dbReference type="InterPro" id="IPR025857">
    <property type="entry name" value="MacB_PCD"/>
</dbReference>
<dbReference type="AlphaFoldDB" id="A0A845R149"/>
<feature type="transmembrane region" description="Helical" evidence="1">
    <location>
        <begin position="322"/>
        <end position="341"/>
    </location>
</feature>
<feature type="transmembrane region" description="Helical" evidence="1">
    <location>
        <begin position="7"/>
        <end position="27"/>
    </location>
</feature>
<comment type="caution">
    <text evidence="3">The sequence shown here is derived from an EMBL/GenBank/DDBJ whole genome shotgun (WGS) entry which is preliminary data.</text>
</comment>
<dbReference type="RefSeq" id="WP_160196764.1">
    <property type="nucleotide sequence ID" value="NZ_QXXA01000005.1"/>
</dbReference>
<keyword evidence="1" id="KW-0812">Transmembrane</keyword>
<evidence type="ECO:0000313" key="3">
    <source>
        <dbReference type="EMBL" id="NBI06293.1"/>
    </source>
</evidence>
<protein>
    <recommendedName>
        <fullName evidence="2">MacB-like periplasmic core domain-containing protein</fullName>
    </recommendedName>
</protein>
<accession>A0A845R149</accession>
<sequence>MGIKKIILIIFFIILLLFGYMILNMNYNKDAVKITLDQTITKEQFNFINERLYIKDYAINYSKNYKNKEIIMTDGNNLDIKNIDLVKGDFLYSTDKKIAVIGDDIAEKHYSFSNITGKEINVFDENYEIIGVIKDNNNIYIPYDEEKLNEYWDEVSISYVPVNQEETDFFIRDVEVLLKTIGINVIDTIIYKDNINSFLNIIILLSIFIIIKLSIYLYSKIKKNLNTLTAYYNQNKRRKYFHKFIYIKRKSISLLVLKLLGFISIIYIGVFSLRYLTIPNNLIPSNLFSLLSYRDVIVRIYEKFLYYMQSGFSSIWIDTIKLYGIIFVIFIIINILVTILIRNVKE</sequence>
<keyword evidence="1" id="KW-1133">Transmembrane helix</keyword>
<feature type="transmembrane region" description="Helical" evidence="1">
    <location>
        <begin position="198"/>
        <end position="218"/>
    </location>
</feature>
<gene>
    <name evidence="3" type="ORF">D3Z33_05385</name>
</gene>
<proteinExistence type="predicted"/>
<evidence type="ECO:0000313" key="4">
    <source>
        <dbReference type="Proteomes" id="UP000467132"/>
    </source>
</evidence>
<organism evidence="3 4">
    <name type="scientific">Senegalia massiliensis</name>
    <dbReference type="NCBI Taxonomy" id="1720316"/>
    <lineage>
        <taxon>Bacteria</taxon>
        <taxon>Bacillati</taxon>
        <taxon>Bacillota</taxon>
        <taxon>Clostridia</taxon>
        <taxon>Eubacteriales</taxon>
        <taxon>Clostridiaceae</taxon>
        <taxon>Senegalia</taxon>
    </lineage>
</organism>
<reference evidence="3 4" key="1">
    <citation type="submission" date="2018-08" db="EMBL/GenBank/DDBJ databases">
        <title>Murine metabolic-syndrome-specific gut microbial biobank.</title>
        <authorList>
            <person name="Liu C."/>
        </authorList>
    </citation>
    <scope>NUCLEOTIDE SEQUENCE [LARGE SCALE GENOMIC DNA]</scope>
    <source>
        <strain evidence="3 4">583</strain>
    </source>
</reference>
<name>A0A845R149_9CLOT</name>
<evidence type="ECO:0000259" key="2">
    <source>
        <dbReference type="Pfam" id="PF12704"/>
    </source>
</evidence>
<dbReference type="EMBL" id="QXXA01000005">
    <property type="protein sequence ID" value="NBI06293.1"/>
    <property type="molecule type" value="Genomic_DNA"/>
</dbReference>
<keyword evidence="4" id="KW-1185">Reference proteome</keyword>
<dbReference type="Proteomes" id="UP000467132">
    <property type="component" value="Unassembled WGS sequence"/>
</dbReference>
<feature type="transmembrane region" description="Helical" evidence="1">
    <location>
        <begin position="252"/>
        <end position="276"/>
    </location>
</feature>
<dbReference type="OrthoDB" id="1948911at2"/>